<protein>
    <submittedName>
        <fullName evidence="1">Uncharacterized protein</fullName>
    </submittedName>
</protein>
<comment type="caution">
    <text evidence="1">The sequence shown here is derived from an EMBL/GenBank/DDBJ whole genome shotgun (WGS) entry which is preliminary data.</text>
</comment>
<dbReference type="CDD" id="cd02440">
    <property type="entry name" value="AdoMet_MTases"/>
    <property type="match status" value="1"/>
</dbReference>
<accession>A0A1F6C3S6</accession>
<dbReference type="Pfam" id="PF13489">
    <property type="entry name" value="Methyltransf_23"/>
    <property type="match status" value="1"/>
</dbReference>
<dbReference type="EMBL" id="MFKM01000005">
    <property type="protein sequence ID" value="OGG43791.1"/>
    <property type="molecule type" value="Genomic_DNA"/>
</dbReference>
<dbReference type="Gene3D" id="3.40.50.150">
    <property type="entry name" value="Vaccinia Virus protein VP39"/>
    <property type="match status" value="1"/>
</dbReference>
<dbReference type="SUPFAM" id="SSF53335">
    <property type="entry name" value="S-adenosyl-L-methionine-dependent methyltransferases"/>
    <property type="match status" value="1"/>
</dbReference>
<evidence type="ECO:0000313" key="1">
    <source>
        <dbReference type="EMBL" id="OGG43791.1"/>
    </source>
</evidence>
<dbReference type="AlphaFoldDB" id="A0A1F6C3S6"/>
<dbReference type="PANTHER" id="PTHR43861">
    <property type="entry name" value="TRANS-ACONITATE 2-METHYLTRANSFERASE-RELATED"/>
    <property type="match status" value="1"/>
</dbReference>
<reference evidence="1 2" key="1">
    <citation type="journal article" date="2016" name="Nat. Commun.">
        <title>Thousands of microbial genomes shed light on interconnected biogeochemical processes in an aquifer system.</title>
        <authorList>
            <person name="Anantharaman K."/>
            <person name="Brown C.T."/>
            <person name="Hug L.A."/>
            <person name="Sharon I."/>
            <person name="Castelle C.J."/>
            <person name="Probst A.J."/>
            <person name="Thomas B.C."/>
            <person name="Singh A."/>
            <person name="Wilkins M.J."/>
            <person name="Karaoz U."/>
            <person name="Brodie E.L."/>
            <person name="Williams K.H."/>
            <person name="Hubbard S.S."/>
            <person name="Banfield J.F."/>
        </authorList>
    </citation>
    <scope>NUCLEOTIDE SEQUENCE [LARGE SCALE GENOMIC DNA]</scope>
</reference>
<gene>
    <name evidence="1" type="ORF">A3G50_00435</name>
</gene>
<proteinExistence type="predicted"/>
<dbReference type="Proteomes" id="UP000176633">
    <property type="component" value="Unassembled WGS sequence"/>
</dbReference>
<dbReference type="STRING" id="1798473.A3G50_00435"/>
<dbReference type="InterPro" id="IPR029063">
    <property type="entry name" value="SAM-dependent_MTases_sf"/>
</dbReference>
<name>A0A1F6C3S6_9BACT</name>
<organism evidence="1 2">
    <name type="scientific">Candidatus Jorgensenbacteria bacterium RIFCSPLOWO2_12_FULL_42_11</name>
    <dbReference type="NCBI Taxonomy" id="1798473"/>
    <lineage>
        <taxon>Bacteria</taxon>
        <taxon>Candidatus Joergenseniibacteriota</taxon>
    </lineage>
</organism>
<evidence type="ECO:0000313" key="2">
    <source>
        <dbReference type="Proteomes" id="UP000176633"/>
    </source>
</evidence>
<sequence>MTDNFYERYWAERKDYLDDFALKWPKLKPYIPKEKGMAIFDFGCGNGIILKTIKSINPEARLIGLDVSETALSEARITLPEAEFYKITDGGQLPLKDKIADFVFSSEVLEHIYDVENAFSEIARILKLGGRLLLTTPYHGLLKNILIALFSFNKHFNPAGPHIRFFTKKSLFSLLKKNGFEIRAHGYYGRFYPISHSIFVLAERMKDS</sequence>